<evidence type="ECO:0000256" key="1">
    <source>
        <dbReference type="SAM" id="Phobius"/>
    </source>
</evidence>
<evidence type="ECO:0000313" key="3">
    <source>
        <dbReference type="Proteomes" id="UP000095713"/>
    </source>
</evidence>
<dbReference type="SUPFAM" id="SSF50939">
    <property type="entry name" value="Sialidases"/>
    <property type="match status" value="1"/>
</dbReference>
<dbReference type="EMBL" id="MDJD01000006">
    <property type="protein sequence ID" value="OEK09807.1"/>
    <property type="molecule type" value="Genomic_DNA"/>
</dbReference>
<evidence type="ECO:0008006" key="4">
    <source>
        <dbReference type="Google" id="ProtNLM"/>
    </source>
</evidence>
<organism evidence="2 3">
    <name type="scientific">Flavivirga aquatica</name>
    <dbReference type="NCBI Taxonomy" id="1849968"/>
    <lineage>
        <taxon>Bacteria</taxon>
        <taxon>Pseudomonadati</taxon>
        <taxon>Bacteroidota</taxon>
        <taxon>Flavobacteriia</taxon>
        <taxon>Flavobacteriales</taxon>
        <taxon>Flavobacteriaceae</taxon>
        <taxon>Flavivirga</taxon>
    </lineage>
</organism>
<dbReference type="Pfam" id="PF02012">
    <property type="entry name" value="BNR"/>
    <property type="match status" value="1"/>
</dbReference>
<accession>A0A1E5TEN8</accession>
<dbReference type="STRING" id="1849968.A8C32_09860"/>
<dbReference type="Proteomes" id="UP000095713">
    <property type="component" value="Unassembled WGS sequence"/>
</dbReference>
<keyword evidence="1" id="KW-1133">Transmembrane helix</keyword>
<keyword evidence="3" id="KW-1185">Reference proteome</keyword>
<evidence type="ECO:0000313" key="2">
    <source>
        <dbReference type="EMBL" id="OEK09807.1"/>
    </source>
</evidence>
<proteinExistence type="predicted"/>
<gene>
    <name evidence="2" type="ORF">A8C32_09860</name>
</gene>
<name>A0A1E5TEN8_9FLAO</name>
<feature type="transmembrane region" description="Helical" evidence="1">
    <location>
        <begin position="65"/>
        <end position="84"/>
    </location>
</feature>
<dbReference type="AlphaFoldDB" id="A0A1E5TEN8"/>
<keyword evidence="1" id="KW-0472">Membrane</keyword>
<keyword evidence="1" id="KW-0812">Transmembrane</keyword>
<dbReference type="InterPro" id="IPR036278">
    <property type="entry name" value="Sialidase_sf"/>
</dbReference>
<reference evidence="2 3" key="1">
    <citation type="submission" date="2016-05" db="EMBL/GenBank/DDBJ databases">
        <title>Draft Genome Sequence of Algibacter sp. Strain SK-16 Isolated from the Surface Water of Aburatsubo Inlet.</title>
        <authorList>
            <person name="Wong S.-K."/>
            <person name="Yoshizawa S."/>
            <person name="Nakajima Y."/>
            <person name="Ogura Y."/>
            <person name="Tetsuya H."/>
            <person name="Hamasaki K."/>
        </authorList>
    </citation>
    <scope>NUCLEOTIDE SEQUENCE [LARGE SCALE GENOMIC DNA]</scope>
    <source>
        <strain evidence="2 3">SK-16</strain>
    </source>
</reference>
<protein>
    <recommendedName>
        <fullName evidence="4">Sortilin N-terminal domain-containing protein</fullName>
    </recommendedName>
</protein>
<feature type="transmembrane region" description="Helical" evidence="1">
    <location>
        <begin position="26"/>
        <end position="45"/>
    </location>
</feature>
<sequence length="254" mass="29302">MNIKEEKHILKINENQFDIMKRNKKIVVIILSVVILILLFVYALYRYEWNNYAIGKSYKIQGISGVVETSSTIILTTINPYLFISKDSGKTWSIKMFNLKEDEDKFSNLEKNKETISFISRKNSGGDTSPQFLYVSKNEGRSWDKKNINELLLFNDNISSEDLSIDHGIIECLDMESMTYYYSKDYGENWQESSKTLIRNNSVEALGINIEKKNNAYLVKRKDTVTEKAITIFSINTGFKIGIFGDVTFLPSNK</sequence>
<comment type="caution">
    <text evidence="2">The sequence shown here is derived from an EMBL/GenBank/DDBJ whole genome shotgun (WGS) entry which is preliminary data.</text>
</comment>
<dbReference type="Gene3D" id="2.130.10.10">
    <property type="entry name" value="YVTN repeat-like/Quinoprotein amine dehydrogenase"/>
    <property type="match status" value="1"/>
</dbReference>
<dbReference type="InterPro" id="IPR002860">
    <property type="entry name" value="BNR_rpt"/>
</dbReference>
<dbReference type="InterPro" id="IPR015943">
    <property type="entry name" value="WD40/YVTN_repeat-like_dom_sf"/>
</dbReference>